<evidence type="ECO:0000313" key="2">
    <source>
        <dbReference type="Proteomes" id="UP000756346"/>
    </source>
</evidence>
<keyword evidence="2" id="KW-1185">Reference proteome</keyword>
<proteinExistence type="predicted"/>
<dbReference type="Proteomes" id="UP000756346">
    <property type="component" value="Unassembled WGS sequence"/>
</dbReference>
<dbReference type="RefSeq" id="XP_046011123.1">
    <property type="nucleotide sequence ID" value="XM_046154130.1"/>
</dbReference>
<accession>A0A9P8Y3S8</accession>
<protein>
    <submittedName>
        <fullName evidence="1">Uncharacterized protein</fullName>
    </submittedName>
</protein>
<dbReference type="OrthoDB" id="10057496at2759"/>
<gene>
    <name evidence="1" type="ORF">B0I36DRAFT_324633</name>
</gene>
<sequence>MAGNGQGWNPRWGWDAPSNSASPFGVGGHGGMPYATSYPGAAYYGMPTGAQHHPGAGAQGPTYVIPQTGQQPPLPVFPNQPGGSRLPNPHPVVSYETPALNMTNSTGGVGCEPGYNYYFPALHTKIHVIKSESPPWRLPAGMSMHFGAYHVPTNTTVAELLKGFGATNASAKKNRVTEVVQGGNGKWYKGLTISGDDKDDLKKALKEFGWDHTRTGRAGEKPVVWLWITRD</sequence>
<name>A0A9P8Y3S8_9PEZI</name>
<evidence type="ECO:0000313" key="1">
    <source>
        <dbReference type="EMBL" id="KAH7028835.1"/>
    </source>
</evidence>
<organism evidence="1 2">
    <name type="scientific">Microdochium trichocladiopsis</name>
    <dbReference type="NCBI Taxonomy" id="1682393"/>
    <lineage>
        <taxon>Eukaryota</taxon>
        <taxon>Fungi</taxon>
        <taxon>Dikarya</taxon>
        <taxon>Ascomycota</taxon>
        <taxon>Pezizomycotina</taxon>
        <taxon>Sordariomycetes</taxon>
        <taxon>Xylariomycetidae</taxon>
        <taxon>Xylariales</taxon>
        <taxon>Microdochiaceae</taxon>
        <taxon>Microdochium</taxon>
    </lineage>
</organism>
<dbReference type="AlphaFoldDB" id="A0A9P8Y3S8"/>
<dbReference type="GeneID" id="70183676"/>
<reference evidence="1" key="1">
    <citation type="journal article" date="2021" name="Nat. Commun.">
        <title>Genetic determinants of endophytism in the Arabidopsis root mycobiome.</title>
        <authorList>
            <person name="Mesny F."/>
            <person name="Miyauchi S."/>
            <person name="Thiergart T."/>
            <person name="Pickel B."/>
            <person name="Atanasova L."/>
            <person name="Karlsson M."/>
            <person name="Huettel B."/>
            <person name="Barry K.W."/>
            <person name="Haridas S."/>
            <person name="Chen C."/>
            <person name="Bauer D."/>
            <person name="Andreopoulos W."/>
            <person name="Pangilinan J."/>
            <person name="LaButti K."/>
            <person name="Riley R."/>
            <person name="Lipzen A."/>
            <person name="Clum A."/>
            <person name="Drula E."/>
            <person name="Henrissat B."/>
            <person name="Kohler A."/>
            <person name="Grigoriev I.V."/>
            <person name="Martin F.M."/>
            <person name="Hacquard S."/>
        </authorList>
    </citation>
    <scope>NUCLEOTIDE SEQUENCE</scope>
    <source>
        <strain evidence="1">MPI-CAGE-CH-0230</strain>
    </source>
</reference>
<comment type="caution">
    <text evidence="1">The sequence shown here is derived from an EMBL/GenBank/DDBJ whole genome shotgun (WGS) entry which is preliminary data.</text>
</comment>
<dbReference type="EMBL" id="JAGTJQ010000006">
    <property type="protein sequence ID" value="KAH7028835.1"/>
    <property type="molecule type" value="Genomic_DNA"/>
</dbReference>